<sequence length="315" mass="33093">MTVFVADISNHKPGFDIADAVSEGYSAIFAKASEGATYADPTFLGFMAAARAAGVLFAGFVYQRAESSAADHVAVLRRMGVPTDCPIIVDVEANSGSVGLTRGIVAELRAAGYQVPLVYLPRWYWQQIGSPDLSGLPPLWASAYPGTAGQYGAEKYGQAGGDNSPNWIGYGGNTVALWQFTDNATVANYQRAIDVSAFRGSAAELAELLHSNTEGTDLMSALSDQQQASLADMADQYLPGEEGVRGAGRMVLWLDQRFAEQGAQVAALTAAVQALAGGTGSPVTADQLRQYIDEAVARHVQVTVSVTGSPTDQTS</sequence>
<dbReference type="PROSITE" id="PS51904">
    <property type="entry name" value="GLYCOSYL_HYDROL_F25_2"/>
    <property type="match status" value="1"/>
</dbReference>
<dbReference type="CDD" id="cd00599">
    <property type="entry name" value="GH25_muramidase"/>
    <property type="match status" value="1"/>
</dbReference>
<dbReference type="PANTHER" id="PTHR34135">
    <property type="entry name" value="LYSOZYME"/>
    <property type="match status" value="1"/>
</dbReference>
<organism evidence="2 3">
    <name type="scientific">Kutzneria viridogrisea</name>
    <dbReference type="NCBI Taxonomy" id="47990"/>
    <lineage>
        <taxon>Bacteria</taxon>
        <taxon>Bacillati</taxon>
        <taxon>Actinomycetota</taxon>
        <taxon>Actinomycetes</taxon>
        <taxon>Pseudonocardiales</taxon>
        <taxon>Pseudonocardiaceae</taxon>
        <taxon>Kutzneria</taxon>
    </lineage>
</organism>
<evidence type="ECO:0000313" key="3">
    <source>
        <dbReference type="Proteomes" id="UP000517916"/>
    </source>
</evidence>
<protein>
    <submittedName>
        <fullName evidence="2">Uncharacterized protein</fullName>
    </submittedName>
</protein>
<evidence type="ECO:0000256" key="1">
    <source>
        <dbReference type="ARBA" id="ARBA00010646"/>
    </source>
</evidence>
<gene>
    <name evidence="2" type="ORF">BC739_001179</name>
</gene>
<comment type="similarity">
    <text evidence="1">Belongs to the glycosyl hydrolase 25 family.</text>
</comment>
<dbReference type="InterPro" id="IPR017853">
    <property type="entry name" value="GH"/>
</dbReference>
<dbReference type="Gene3D" id="3.20.20.80">
    <property type="entry name" value="Glycosidases"/>
    <property type="match status" value="1"/>
</dbReference>
<evidence type="ECO:0000313" key="2">
    <source>
        <dbReference type="EMBL" id="MBA8923982.1"/>
    </source>
</evidence>
<dbReference type="Pfam" id="PF01183">
    <property type="entry name" value="Glyco_hydro_25"/>
    <property type="match status" value="1"/>
</dbReference>
<comment type="caution">
    <text evidence="2">The sequence shown here is derived from an EMBL/GenBank/DDBJ whole genome shotgun (WGS) entry which is preliminary data.</text>
</comment>
<accession>A0ABR6BAW6</accession>
<dbReference type="Proteomes" id="UP000517916">
    <property type="component" value="Unassembled WGS sequence"/>
</dbReference>
<name>A0ABR6BAW6_9PSEU</name>
<dbReference type="RefSeq" id="WP_182836497.1">
    <property type="nucleotide sequence ID" value="NZ_BAAABQ010000065.1"/>
</dbReference>
<dbReference type="EMBL" id="JACJID010000001">
    <property type="protein sequence ID" value="MBA8923982.1"/>
    <property type="molecule type" value="Genomic_DNA"/>
</dbReference>
<dbReference type="PANTHER" id="PTHR34135:SF2">
    <property type="entry name" value="LYSOZYME"/>
    <property type="match status" value="1"/>
</dbReference>
<keyword evidence="3" id="KW-1185">Reference proteome</keyword>
<dbReference type="SUPFAM" id="SSF51445">
    <property type="entry name" value="(Trans)glycosidases"/>
    <property type="match status" value="1"/>
</dbReference>
<dbReference type="InterPro" id="IPR002053">
    <property type="entry name" value="Glyco_hydro_25"/>
</dbReference>
<proteinExistence type="inferred from homology"/>
<reference evidence="2 3" key="1">
    <citation type="submission" date="2020-08" db="EMBL/GenBank/DDBJ databases">
        <title>Genomic Encyclopedia of Archaeal and Bacterial Type Strains, Phase II (KMG-II): from individual species to whole genera.</title>
        <authorList>
            <person name="Goeker M."/>
        </authorList>
    </citation>
    <scope>NUCLEOTIDE SEQUENCE [LARGE SCALE GENOMIC DNA]</scope>
    <source>
        <strain evidence="2 3">DSM 43850</strain>
    </source>
</reference>